<accession>A0ACB8A1V1</accession>
<keyword evidence="2" id="KW-1185">Reference proteome</keyword>
<sequence>MAWPNDLITHFARFAVRSTTEKYNLYGPHLYLLLTIFPADEHYTVGPICNKHLPESTDNPFYYYVTSMPRRPVVPLLFMEFETSQALDDEATRAQADEQMRKIHLKILEKRFPITDALPPKLAGISVMGTRFAVCEYSPADRAFPHPLITSPDFENLADTESPSRERRHYDILEEAGEAKIKQIADELKEMAQNIALE</sequence>
<organism evidence="1 2">
    <name type="scientific">Hygrophoropsis aurantiaca</name>
    <dbReference type="NCBI Taxonomy" id="72124"/>
    <lineage>
        <taxon>Eukaryota</taxon>
        <taxon>Fungi</taxon>
        <taxon>Dikarya</taxon>
        <taxon>Basidiomycota</taxon>
        <taxon>Agaricomycotina</taxon>
        <taxon>Agaricomycetes</taxon>
        <taxon>Agaricomycetidae</taxon>
        <taxon>Boletales</taxon>
        <taxon>Coniophorineae</taxon>
        <taxon>Hygrophoropsidaceae</taxon>
        <taxon>Hygrophoropsis</taxon>
    </lineage>
</organism>
<evidence type="ECO:0000313" key="1">
    <source>
        <dbReference type="EMBL" id="KAH7906937.1"/>
    </source>
</evidence>
<reference evidence="1" key="1">
    <citation type="journal article" date="2021" name="New Phytol.">
        <title>Evolutionary innovations through gain and loss of genes in the ectomycorrhizal Boletales.</title>
        <authorList>
            <person name="Wu G."/>
            <person name="Miyauchi S."/>
            <person name="Morin E."/>
            <person name="Kuo A."/>
            <person name="Drula E."/>
            <person name="Varga T."/>
            <person name="Kohler A."/>
            <person name="Feng B."/>
            <person name="Cao Y."/>
            <person name="Lipzen A."/>
            <person name="Daum C."/>
            <person name="Hundley H."/>
            <person name="Pangilinan J."/>
            <person name="Johnson J."/>
            <person name="Barry K."/>
            <person name="LaButti K."/>
            <person name="Ng V."/>
            <person name="Ahrendt S."/>
            <person name="Min B."/>
            <person name="Choi I.G."/>
            <person name="Park H."/>
            <person name="Plett J.M."/>
            <person name="Magnuson J."/>
            <person name="Spatafora J.W."/>
            <person name="Nagy L.G."/>
            <person name="Henrissat B."/>
            <person name="Grigoriev I.V."/>
            <person name="Yang Z.L."/>
            <person name="Xu J."/>
            <person name="Martin F.M."/>
        </authorList>
    </citation>
    <scope>NUCLEOTIDE SEQUENCE</scope>
    <source>
        <strain evidence="1">ATCC 28755</strain>
    </source>
</reference>
<protein>
    <submittedName>
        <fullName evidence="1">Uncharacterized protein</fullName>
    </submittedName>
</protein>
<dbReference type="Proteomes" id="UP000790377">
    <property type="component" value="Unassembled WGS sequence"/>
</dbReference>
<gene>
    <name evidence="1" type="ORF">BJ138DRAFT_1161418</name>
</gene>
<evidence type="ECO:0000313" key="2">
    <source>
        <dbReference type="Proteomes" id="UP000790377"/>
    </source>
</evidence>
<comment type="caution">
    <text evidence="1">The sequence shown here is derived from an EMBL/GenBank/DDBJ whole genome shotgun (WGS) entry which is preliminary data.</text>
</comment>
<name>A0ACB8A1V1_9AGAM</name>
<proteinExistence type="predicted"/>
<dbReference type="EMBL" id="MU267958">
    <property type="protein sequence ID" value="KAH7906937.1"/>
    <property type="molecule type" value="Genomic_DNA"/>
</dbReference>